<dbReference type="RefSeq" id="XP_001885433.1">
    <property type="nucleotide sequence ID" value="XM_001885398.1"/>
</dbReference>
<evidence type="ECO:0000313" key="2">
    <source>
        <dbReference type="Proteomes" id="UP000001194"/>
    </source>
</evidence>
<proteinExistence type="predicted"/>
<sequence>MYIPTKSTQSTPISSMDTDGGCTSEDYPVQYLIDGELGGSKGTSANHSTVVAVLVLDGRMSEMVYDGPMAKMVYDRPMARIYKREIGFLLGYRLEFNYTVVKMTTFQEAAVGAQLGKFGKGFRVETRLYTRSSSSQSSSDCVSVSELSPCFSLASLGTSPSGDESVIELTVSYCVHLCLTCVLGPNGRFLPTITMASTTSRTSTPLSTLPSLSSSPTSVTLTLASTVQEGNSGASTPVYPPPPPSTPLIPNILPHETAVQPRAQPKRYLMTSGQEDEFKINYFETWLKSGSAAEQWFKDLEVAKKATWAGLCVAFKEQWPEWPTAQKTTAEKQAELEGEKITEAELGTKVKVNGTEMYAHVAWANKVEKLAKAVPDNNNLLVVSCRRQLPPTLKVLVSSSHDTWTTFCTAVRAIRPLDIEEEKERQDKQARLEGELQGPQRTDAEKLVIIGHIPPPQPDTPAGWAAYEAELATWNCISYGRPANESRPCPLTPGTSPVASGKCFGCGHTGHPGAACTSNRRIPDAERAWCQKANSIRTGASRANNYNVNLVDEDDVFLTRDEYEAAIISRYLASQNQGNGEGPSAIVDLYAVRPESHDTQKKEVKPFIHQVKLHGPDNNVAQVWGLFDNGCWKGTVELGGTTVTGSFEVFDSSGDWDFLFGKRLMTAFSVVHNYATDEVFLPMHKWLPPLSYN</sequence>
<dbReference type="InParanoid" id="B0DNG4"/>
<name>B0DNG4_LACBS</name>
<dbReference type="KEGG" id="lbc:LACBIDRAFT_331093"/>
<organism evidence="2">
    <name type="scientific">Laccaria bicolor (strain S238N-H82 / ATCC MYA-4686)</name>
    <name type="common">Bicoloured deceiver</name>
    <name type="synonym">Laccaria laccata var. bicolor</name>
    <dbReference type="NCBI Taxonomy" id="486041"/>
    <lineage>
        <taxon>Eukaryota</taxon>
        <taxon>Fungi</taxon>
        <taxon>Dikarya</taxon>
        <taxon>Basidiomycota</taxon>
        <taxon>Agaricomycotina</taxon>
        <taxon>Agaricomycetes</taxon>
        <taxon>Agaricomycetidae</taxon>
        <taxon>Agaricales</taxon>
        <taxon>Agaricineae</taxon>
        <taxon>Hydnangiaceae</taxon>
        <taxon>Laccaria</taxon>
    </lineage>
</organism>
<dbReference type="OrthoDB" id="3260975at2759"/>
<accession>B0DNG4</accession>
<protein>
    <submittedName>
        <fullName evidence="1">Predicted protein</fullName>
    </submittedName>
</protein>
<dbReference type="HOGENOM" id="CLU_450602_0_0_1"/>
<gene>
    <name evidence="1" type="ORF">LACBIDRAFT_331093</name>
</gene>
<dbReference type="Proteomes" id="UP000001194">
    <property type="component" value="Unassembled WGS sequence"/>
</dbReference>
<evidence type="ECO:0000313" key="1">
    <source>
        <dbReference type="EMBL" id="EDR03865.1"/>
    </source>
</evidence>
<reference evidence="1 2" key="1">
    <citation type="journal article" date="2008" name="Nature">
        <title>The genome of Laccaria bicolor provides insights into mycorrhizal symbiosis.</title>
        <authorList>
            <person name="Martin F."/>
            <person name="Aerts A."/>
            <person name="Ahren D."/>
            <person name="Brun A."/>
            <person name="Danchin E.G.J."/>
            <person name="Duchaussoy F."/>
            <person name="Gibon J."/>
            <person name="Kohler A."/>
            <person name="Lindquist E."/>
            <person name="Pereda V."/>
            <person name="Salamov A."/>
            <person name="Shapiro H.J."/>
            <person name="Wuyts J."/>
            <person name="Blaudez D."/>
            <person name="Buee M."/>
            <person name="Brokstein P."/>
            <person name="Canbaeck B."/>
            <person name="Cohen D."/>
            <person name="Courty P.E."/>
            <person name="Coutinho P.M."/>
            <person name="Delaruelle C."/>
            <person name="Detter J.C."/>
            <person name="Deveau A."/>
            <person name="DiFazio S."/>
            <person name="Duplessis S."/>
            <person name="Fraissinet-Tachet L."/>
            <person name="Lucic E."/>
            <person name="Frey-Klett P."/>
            <person name="Fourrey C."/>
            <person name="Feussner I."/>
            <person name="Gay G."/>
            <person name="Grimwood J."/>
            <person name="Hoegger P.J."/>
            <person name="Jain P."/>
            <person name="Kilaru S."/>
            <person name="Labbe J."/>
            <person name="Lin Y.C."/>
            <person name="Legue V."/>
            <person name="Le Tacon F."/>
            <person name="Marmeisse R."/>
            <person name="Melayah D."/>
            <person name="Montanini B."/>
            <person name="Muratet M."/>
            <person name="Nehls U."/>
            <person name="Niculita-Hirzel H."/>
            <person name="Oudot-Le Secq M.P."/>
            <person name="Peter M."/>
            <person name="Quesneville H."/>
            <person name="Rajashekar B."/>
            <person name="Reich M."/>
            <person name="Rouhier N."/>
            <person name="Schmutz J."/>
            <person name="Yin T."/>
            <person name="Chalot M."/>
            <person name="Henrissat B."/>
            <person name="Kuees U."/>
            <person name="Lucas S."/>
            <person name="Van de Peer Y."/>
            <person name="Podila G.K."/>
            <person name="Polle A."/>
            <person name="Pukkila P.J."/>
            <person name="Richardson P.M."/>
            <person name="Rouze P."/>
            <person name="Sanders I.R."/>
            <person name="Stajich J.E."/>
            <person name="Tunlid A."/>
            <person name="Tuskan G."/>
            <person name="Grigoriev I.V."/>
        </authorList>
    </citation>
    <scope>NUCLEOTIDE SEQUENCE [LARGE SCALE GENOMIC DNA]</scope>
    <source>
        <strain evidence="2">S238N-H82 / ATCC MYA-4686</strain>
    </source>
</reference>
<dbReference type="GeneID" id="6081025"/>
<keyword evidence="2" id="KW-1185">Reference proteome</keyword>
<dbReference type="AlphaFoldDB" id="B0DNG4"/>
<dbReference type="EMBL" id="DS547121">
    <property type="protein sequence ID" value="EDR03865.1"/>
    <property type="molecule type" value="Genomic_DNA"/>
</dbReference>